<keyword evidence="6" id="KW-0472">Membrane</keyword>
<feature type="domain" description="Translocator protein BipB-like C-terminal" evidence="7">
    <location>
        <begin position="125"/>
        <end position="392"/>
    </location>
</feature>
<dbReference type="RefSeq" id="WP_273912831.1">
    <property type="nucleotide sequence ID" value="NZ_JAMDGX010000071.1"/>
</dbReference>
<organism evidence="8 9">
    <name type="scientific">Pseudomonas fontis</name>
    <dbReference type="NCBI Taxonomy" id="2942633"/>
    <lineage>
        <taxon>Bacteria</taxon>
        <taxon>Pseudomonadati</taxon>
        <taxon>Pseudomonadota</taxon>
        <taxon>Gammaproteobacteria</taxon>
        <taxon>Pseudomonadales</taxon>
        <taxon>Pseudomonadaceae</taxon>
        <taxon>Pseudomonas</taxon>
    </lineage>
</organism>
<sequence>MNEVNALISRFTPLAGFAANDEPARSASVAAAKVVVSHGSGSASARRGAGGVMLDAPGTLSEAPAGSFQGVANALGDALKAQERFAVVIKSLAEAGEAATEKGKFRFSSIEDFAIFLGAKMSTIKELQSKLTLEDIQRAKLVGQEEMKANDEKLQASLKAGTEASKSGLAARIFGWISSVAAIIVGAVMVATGVGAVAGALMIAGGVVGVVSCAIQECAKAGLISKDVMAWLGPVLTTVEALLAVVGAIVTFGGSAAGLVAKLASKAAPKIAQMAEKVVSTLNHIAQLGTKAASATSSLVQTLLKTAAPVADMVVNAGNTVTQTTHQGLSANAAIKQADLQQSRVKLEAQQALVDQLNNALQQLFDAFKSVFETLAKLLADRANSQHNLSRSPNTI</sequence>
<keyword evidence="9" id="KW-1185">Reference proteome</keyword>
<evidence type="ECO:0000256" key="4">
    <source>
        <dbReference type="ARBA" id="ARBA00035640"/>
    </source>
</evidence>
<comment type="subcellular location">
    <subcellularLocation>
        <location evidence="1">Host membrane</location>
        <topology evidence="1">Multi-pass membrane protein</topology>
    </subcellularLocation>
</comment>
<gene>
    <name evidence="8" type="primary">sctE</name>
    <name evidence="8" type="ORF">M5G11_24590</name>
</gene>
<evidence type="ECO:0000256" key="3">
    <source>
        <dbReference type="ARBA" id="ARBA00023026"/>
    </source>
</evidence>
<keyword evidence="6" id="KW-1133">Transmembrane helix</keyword>
<evidence type="ECO:0000256" key="6">
    <source>
        <dbReference type="SAM" id="Phobius"/>
    </source>
</evidence>
<protein>
    <submittedName>
        <fullName evidence="8">Type III secretion system translocon subunit SctE</fullName>
    </submittedName>
</protein>
<evidence type="ECO:0000313" key="9">
    <source>
        <dbReference type="Proteomes" id="UP001148203"/>
    </source>
</evidence>
<keyword evidence="3" id="KW-0843">Virulence</keyword>
<reference evidence="8 9" key="1">
    <citation type="submission" date="2022-05" db="EMBL/GenBank/DDBJ databases">
        <title>Novel Pseudomonas spp. Isolated from a Rainbow Trout Aquaculture Facility.</title>
        <authorList>
            <person name="Testerman T."/>
            <person name="Graf J."/>
        </authorList>
    </citation>
    <scope>NUCLEOTIDE SEQUENCE [LARGE SCALE GENOMIC DNA]</scope>
    <source>
        <strain evidence="8 9">ID681</strain>
    </source>
</reference>
<feature type="transmembrane region" description="Helical" evidence="6">
    <location>
        <begin position="169"/>
        <end position="190"/>
    </location>
</feature>
<dbReference type="Pfam" id="PF04888">
    <property type="entry name" value="SseC"/>
    <property type="match status" value="1"/>
</dbReference>
<keyword evidence="6" id="KW-0812">Transmembrane</keyword>
<dbReference type="InterPro" id="IPR006972">
    <property type="entry name" value="BipB-like_C"/>
</dbReference>
<comment type="caution">
    <text evidence="8">The sequence shown here is derived from an EMBL/GenBank/DDBJ whole genome shotgun (WGS) entry which is preliminary data.</text>
</comment>
<evidence type="ECO:0000256" key="5">
    <source>
        <dbReference type="SAM" id="Coils"/>
    </source>
</evidence>
<feature type="coiled-coil region" evidence="5">
    <location>
        <begin position="340"/>
        <end position="367"/>
    </location>
</feature>
<evidence type="ECO:0000256" key="2">
    <source>
        <dbReference type="ARBA" id="ARBA00022870"/>
    </source>
</evidence>
<evidence type="ECO:0000259" key="7">
    <source>
        <dbReference type="Pfam" id="PF04888"/>
    </source>
</evidence>
<accession>A0ABT5P022</accession>
<evidence type="ECO:0000256" key="1">
    <source>
        <dbReference type="ARBA" id="ARBA00004301"/>
    </source>
</evidence>
<proteinExistence type="inferred from homology"/>
<name>A0ABT5P022_9PSED</name>
<feature type="transmembrane region" description="Helical" evidence="6">
    <location>
        <begin position="228"/>
        <end position="252"/>
    </location>
</feature>
<dbReference type="EMBL" id="JAMDGY010000104">
    <property type="protein sequence ID" value="MDD0993711.1"/>
    <property type="molecule type" value="Genomic_DNA"/>
</dbReference>
<keyword evidence="2" id="KW-1043">Host membrane</keyword>
<comment type="similarity">
    <text evidence="4">Belongs to the SctE/SipB/YopB family.</text>
</comment>
<keyword evidence="5" id="KW-0175">Coiled coil</keyword>
<dbReference type="Proteomes" id="UP001148203">
    <property type="component" value="Unassembled WGS sequence"/>
</dbReference>
<feature type="transmembrane region" description="Helical" evidence="6">
    <location>
        <begin position="196"/>
        <end position="216"/>
    </location>
</feature>
<evidence type="ECO:0000313" key="8">
    <source>
        <dbReference type="EMBL" id="MDD0993711.1"/>
    </source>
</evidence>